<dbReference type="GO" id="GO:0005777">
    <property type="term" value="C:peroxisome"/>
    <property type="evidence" value="ECO:0007669"/>
    <property type="project" value="InterPro"/>
</dbReference>
<dbReference type="AlphaFoldDB" id="A0A5C3N5G7"/>
<evidence type="ECO:0000259" key="1">
    <source>
        <dbReference type="Pfam" id="PF01936"/>
    </source>
</evidence>
<feature type="non-terminal residue" evidence="2">
    <location>
        <position position="150"/>
    </location>
</feature>
<evidence type="ECO:0000313" key="3">
    <source>
        <dbReference type="Proteomes" id="UP000305948"/>
    </source>
</evidence>
<name>A0A5C3N5G7_9AGAM</name>
<dbReference type="GO" id="GO:1905762">
    <property type="term" value="F:CCR4-NOT complex binding"/>
    <property type="evidence" value="ECO:0007669"/>
    <property type="project" value="TreeGrafter"/>
</dbReference>
<proteinExistence type="predicted"/>
<dbReference type="OrthoDB" id="549353at2759"/>
<dbReference type="InterPro" id="IPR024768">
    <property type="entry name" value="Marf1"/>
</dbReference>
<dbReference type="InterPro" id="IPR021139">
    <property type="entry name" value="NYN"/>
</dbReference>
<reference evidence="2 3" key="1">
    <citation type="journal article" date="2019" name="Nat. Ecol. Evol.">
        <title>Megaphylogeny resolves global patterns of mushroom evolution.</title>
        <authorList>
            <person name="Varga T."/>
            <person name="Krizsan K."/>
            <person name="Foldi C."/>
            <person name="Dima B."/>
            <person name="Sanchez-Garcia M."/>
            <person name="Sanchez-Ramirez S."/>
            <person name="Szollosi G.J."/>
            <person name="Szarkandi J.G."/>
            <person name="Papp V."/>
            <person name="Albert L."/>
            <person name="Andreopoulos W."/>
            <person name="Angelini C."/>
            <person name="Antonin V."/>
            <person name="Barry K.W."/>
            <person name="Bougher N.L."/>
            <person name="Buchanan P."/>
            <person name="Buyck B."/>
            <person name="Bense V."/>
            <person name="Catcheside P."/>
            <person name="Chovatia M."/>
            <person name="Cooper J."/>
            <person name="Damon W."/>
            <person name="Desjardin D."/>
            <person name="Finy P."/>
            <person name="Geml J."/>
            <person name="Haridas S."/>
            <person name="Hughes K."/>
            <person name="Justo A."/>
            <person name="Karasinski D."/>
            <person name="Kautmanova I."/>
            <person name="Kiss B."/>
            <person name="Kocsube S."/>
            <person name="Kotiranta H."/>
            <person name="LaButti K.M."/>
            <person name="Lechner B.E."/>
            <person name="Liimatainen K."/>
            <person name="Lipzen A."/>
            <person name="Lukacs Z."/>
            <person name="Mihaltcheva S."/>
            <person name="Morgado L.N."/>
            <person name="Niskanen T."/>
            <person name="Noordeloos M.E."/>
            <person name="Ohm R.A."/>
            <person name="Ortiz-Santana B."/>
            <person name="Ovrebo C."/>
            <person name="Racz N."/>
            <person name="Riley R."/>
            <person name="Savchenko A."/>
            <person name="Shiryaev A."/>
            <person name="Soop K."/>
            <person name="Spirin V."/>
            <person name="Szebenyi C."/>
            <person name="Tomsovsky M."/>
            <person name="Tulloss R.E."/>
            <person name="Uehling J."/>
            <person name="Grigoriev I.V."/>
            <person name="Vagvolgyi C."/>
            <person name="Papp T."/>
            <person name="Martin F.M."/>
            <person name="Miettinen O."/>
            <person name="Hibbett D.S."/>
            <person name="Nagy L.G."/>
        </authorList>
    </citation>
    <scope>NUCLEOTIDE SEQUENCE [LARGE SCALE GENOMIC DNA]</scope>
    <source>
        <strain evidence="2 3">OMC1185</strain>
    </source>
</reference>
<dbReference type="GO" id="GO:0004540">
    <property type="term" value="F:RNA nuclease activity"/>
    <property type="evidence" value="ECO:0007669"/>
    <property type="project" value="InterPro"/>
</dbReference>
<protein>
    <recommendedName>
        <fullName evidence="1">NYN domain-containing protein</fullName>
    </recommendedName>
</protein>
<dbReference type="Proteomes" id="UP000305948">
    <property type="component" value="Unassembled WGS sequence"/>
</dbReference>
<gene>
    <name evidence="2" type="ORF">OE88DRAFT_1596811</name>
</gene>
<dbReference type="EMBL" id="ML213508">
    <property type="protein sequence ID" value="TFK53039.1"/>
    <property type="molecule type" value="Genomic_DNA"/>
</dbReference>
<dbReference type="CDD" id="cd10910">
    <property type="entry name" value="PIN_limkain_b1_N_like"/>
    <property type="match status" value="1"/>
</dbReference>
<dbReference type="Gene3D" id="3.40.50.1010">
    <property type="entry name" value="5'-nuclease"/>
    <property type="match status" value="1"/>
</dbReference>
<evidence type="ECO:0000313" key="2">
    <source>
        <dbReference type="EMBL" id="TFK53039.1"/>
    </source>
</evidence>
<sequence>MALGSRVAVFWDYENVRVPTTVAGNAISGNIREVARAYGSVSLFRAYIDHDEMSSVKSNAHRSALQMSGVTLVDCPHNGRKDVADKMMIVDMLAFAFESPTPATIVLISGDCDFSYAVSTLRLRGHEVILIAPKASSLSIKSVSSLVVDW</sequence>
<accession>A0A5C3N5G7</accession>
<keyword evidence="3" id="KW-1185">Reference proteome</keyword>
<dbReference type="PANTHER" id="PTHR14379:SF3">
    <property type="entry name" value="MEIOSIS REGULATOR AND MRNA STABILITY FACTOR 1"/>
    <property type="match status" value="1"/>
</dbReference>
<dbReference type="STRING" id="5364.A0A5C3N5G7"/>
<feature type="domain" description="NYN" evidence="1">
    <location>
        <begin position="6"/>
        <end position="139"/>
    </location>
</feature>
<organism evidence="2 3">
    <name type="scientific">Heliocybe sulcata</name>
    <dbReference type="NCBI Taxonomy" id="5364"/>
    <lineage>
        <taxon>Eukaryota</taxon>
        <taxon>Fungi</taxon>
        <taxon>Dikarya</taxon>
        <taxon>Basidiomycota</taxon>
        <taxon>Agaricomycotina</taxon>
        <taxon>Agaricomycetes</taxon>
        <taxon>Gloeophyllales</taxon>
        <taxon>Gloeophyllaceae</taxon>
        <taxon>Heliocybe</taxon>
    </lineage>
</organism>
<dbReference type="PANTHER" id="PTHR14379">
    <property type="entry name" value="LIMKAIN B LKAP"/>
    <property type="match status" value="1"/>
</dbReference>
<dbReference type="Pfam" id="PF01936">
    <property type="entry name" value="NYN"/>
    <property type="match status" value="1"/>
</dbReference>
<dbReference type="GO" id="GO:0010468">
    <property type="term" value="P:regulation of gene expression"/>
    <property type="evidence" value="ECO:0007669"/>
    <property type="project" value="InterPro"/>
</dbReference>